<evidence type="ECO:0000256" key="9">
    <source>
        <dbReference type="RuleBase" id="RU003923"/>
    </source>
</evidence>
<dbReference type="GO" id="GO:0009306">
    <property type="term" value="P:protein secretion"/>
    <property type="evidence" value="ECO:0007669"/>
    <property type="project" value="InterPro"/>
</dbReference>
<evidence type="ECO:0000256" key="10">
    <source>
        <dbReference type="SAM" id="Phobius"/>
    </source>
</evidence>
<feature type="domain" description="Type II secretion system protein GspF" evidence="11">
    <location>
        <begin position="78"/>
        <end position="200"/>
    </location>
</feature>
<keyword evidence="4" id="KW-1003">Cell membrane</keyword>
<keyword evidence="5" id="KW-0997">Cell inner membrane</keyword>
<sequence length="411" mass="44501">MMAATSSKTYEYAVRDRGGKIVKGRIEAPSQAAVANRLKTMGLAPMSISEVGTGGLSKEISIPGFSDKISLKDLAIMARQLATMINAGLSLLRSLTILAEQTESKPLAKRIAQVRNDVEVGVAFSTALTKHADVFPPLMINMVKAGEVGGFLDQVLVSVAQNFEDEVKLRGKVKSAMTYPVVVFVIAILAVVGMLLFIVPVFAGMFTSLGGELPLPTRILVMLSDLLKWIAIPLVVVLVGFSLWWSKHKNDRGVRERLDPIKLKVPVFGNLFRKIAVARFTRNFGTMIHAGVPILQALDIVGETSGNLVIERAAKAVQESVRSGHSLSGPLSQHPVFPPMVVQMMAVGEDTGALDTMLEKIAEFYDQEVEATTEQLTSLIEPLMIVVLGSIIGGMIIALYMPIFKVFDLIT</sequence>
<dbReference type="PANTHER" id="PTHR30012:SF0">
    <property type="entry name" value="TYPE II SECRETION SYSTEM PROTEIN F-RELATED"/>
    <property type="match status" value="1"/>
</dbReference>
<dbReference type="InterPro" id="IPR001992">
    <property type="entry name" value="T2SS_GspF/T4SS_PilC_CS"/>
</dbReference>
<gene>
    <name evidence="12" type="ORF">HP550_10375</name>
</gene>
<name>A0A7Y6A0Q5_9CELL</name>
<evidence type="ECO:0000313" key="13">
    <source>
        <dbReference type="Proteomes" id="UP000565724"/>
    </source>
</evidence>
<comment type="caution">
    <text evidence="12">The sequence shown here is derived from an EMBL/GenBank/DDBJ whole genome shotgun (WGS) entry which is preliminary data.</text>
</comment>
<evidence type="ECO:0000256" key="8">
    <source>
        <dbReference type="ARBA" id="ARBA00023136"/>
    </source>
</evidence>
<dbReference type="Proteomes" id="UP000565724">
    <property type="component" value="Unassembled WGS sequence"/>
</dbReference>
<keyword evidence="3 9" id="KW-0813">Transport</keyword>
<feature type="transmembrane region" description="Helical" evidence="10">
    <location>
        <begin position="178"/>
        <end position="206"/>
    </location>
</feature>
<evidence type="ECO:0000256" key="5">
    <source>
        <dbReference type="ARBA" id="ARBA00022519"/>
    </source>
</evidence>
<dbReference type="AlphaFoldDB" id="A0A7Y6A0Q5"/>
<dbReference type="FunFam" id="1.20.81.30:FF:000001">
    <property type="entry name" value="Type II secretion system protein F"/>
    <property type="match status" value="2"/>
</dbReference>
<evidence type="ECO:0000256" key="3">
    <source>
        <dbReference type="ARBA" id="ARBA00022448"/>
    </source>
</evidence>
<dbReference type="Pfam" id="PF00482">
    <property type="entry name" value="T2SSF"/>
    <property type="match status" value="2"/>
</dbReference>
<dbReference type="Gene3D" id="1.20.81.30">
    <property type="entry name" value="Type II secretion system (T2SS), domain F"/>
    <property type="match status" value="2"/>
</dbReference>
<evidence type="ECO:0000256" key="2">
    <source>
        <dbReference type="ARBA" id="ARBA00005745"/>
    </source>
</evidence>
<dbReference type="InterPro" id="IPR042094">
    <property type="entry name" value="T2SS_GspF_sf"/>
</dbReference>
<comment type="subcellular location">
    <subcellularLocation>
        <location evidence="1">Cell inner membrane</location>
        <topology evidence="1">Multi-pass membrane protein</topology>
    </subcellularLocation>
    <subcellularLocation>
        <location evidence="9">Cell membrane</location>
        <topology evidence="9">Multi-pass membrane protein</topology>
    </subcellularLocation>
</comment>
<reference evidence="12 13" key="1">
    <citation type="submission" date="2020-05" db="EMBL/GenBank/DDBJ databases">
        <title>Genome Sequencing of Type Strains.</title>
        <authorList>
            <person name="Lemaire J.F."/>
            <person name="Inderbitzin P."/>
            <person name="Gregorio O.A."/>
            <person name="Collins S.B."/>
            <person name="Wespe N."/>
            <person name="Knight-Connoni V."/>
        </authorList>
    </citation>
    <scope>NUCLEOTIDE SEQUENCE [LARGE SCALE GENOMIC DNA]</scope>
    <source>
        <strain evidence="12 13">ATCC 25174</strain>
    </source>
</reference>
<accession>A0A7Y6A0Q5</accession>
<keyword evidence="7 10" id="KW-1133">Transmembrane helix</keyword>
<feature type="transmembrane region" description="Helical" evidence="10">
    <location>
        <begin position="383"/>
        <end position="403"/>
    </location>
</feature>
<evidence type="ECO:0000256" key="1">
    <source>
        <dbReference type="ARBA" id="ARBA00004429"/>
    </source>
</evidence>
<dbReference type="PROSITE" id="PS00874">
    <property type="entry name" value="T2SP_F"/>
    <property type="match status" value="1"/>
</dbReference>
<feature type="domain" description="Type II secretion system protein GspF" evidence="11">
    <location>
        <begin position="280"/>
        <end position="402"/>
    </location>
</feature>
<dbReference type="PANTHER" id="PTHR30012">
    <property type="entry name" value="GENERAL SECRETION PATHWAY PROTEIN"/>
    <property type="match status" value="1"/>
</dbReference>
<keyword evidence="8 10" id="KW-0472">Membrane</keyword>
<evidence type="ECO:0000259" key="11">
    <source>
        <dbReference type="Pfam" id="PF00482"/>
    </source>
</evidence>
<evidence type="ECO:0000256" key="4">
    <source>
        <dbReference type="ARBA" id="ARBA00022475"/>
    </source>
</evidence>
<keyword evidence="13" id="KW-1185">Reference proteome</keyword>
<comment type="similarity">
    <text evidence="2 9">Belongs to the GSP F family.</text>
</comment>
<organism evidence="12 13">
    <name type="scientific">Cellulomonas humilata</name>
    <dbReference type="NCBI Taxonomy" id="144055"/>
    <lineage>
        <taxon>Bacteria</taxon>
        <taxon>Bacillati</taxon>
        <taxon>Actinomycetota</taxon>
        <taxon>Actinomycetes</taxon>
        <taxon>Micrococcales</taxon>
        <taxon>Cellulomonadaceae</taxon>
        <taxon>Cellulomonas</taxon>
    </lineage>
</organism>
<dbReference type="InterPro" id="IPR018076">
    <property type="entry name" value="T2SS_GspF_dom"/>
</dbReference>
<keyword evidence="6 9" id="KW-0812">Transmembrane</keyword>
<evidence type="ECO:0000256" key="6">
    <source>
        <dbReference type="ARBA" id="ARBA00022692"/>
    </source>
</evidence>
<dbReference type="PRINTS" id="PR00812">
    <property type="entry name" value="BCTERIALGSPF"/>
</dbReference>
<dbReference type="InterPro" id="IPR003004">
    <property type="entry name" value="GspF/PilC"/>
</dbReference>
<evidence type="ECO:0000256" key="7">
    <source>
        <dbReference type="ARBA" id="ARBA00022989"/>
    </source>
</evidence>
<protein>
    <submittedName>
        <fullName evidence="12">Type II secretion system F family protein</fullName>
    </submittedName>
</protein>
<feature type="transmembrane region" description="Helical" evidence="10">
    <location>
        <begin position="226"/>
        <end position="245"/>
    </location>
</feature>
<dbReference type="GO" id="GO:0005886">
    <property type="term" value="C:plasma membrane"/>
    <property type="evidence" value="ECO:0007669"/>
    <property type="project" value="UniProtKB-SubCell"/>
</dbReference>
<proteinExistence type="inferred from homology"/>
<evidence type="ECO:0000313" key="12">
    <source>
        <dbReference type="EMBL" id="NUU17651.1"/>
    </source>
</evidence>
<dbReference type="EMBL" id="JABMCI010000063">
    <property type="protein sequence ID" value="NUU17651.1"/>
    <property type="molecule type" value="Genomic_DNA"/>
</dbReference>